<feature type="transmembrane region" description="Helical" evidence="2">
    <location>
        <begin position="390"/>
        <end position="408"/>
    </location>
</feature>
<dbReference type="EMBL" id="JACBYR010000001">
    <property type="protein sequence ID" value="NYE81307.1"/>
    <property type="molecule type" value="Genomic_DNA"/>
</dbReference>
<proteinExistence type="predicted"/>
<feature type="region of interest" description="Disordered" evidence="1">
    <location>
        <begin position="541"/>
        <end position="578"/>
    </location>
</feature>
<feature type="transmembrane region" description="Helical" evidence="2">
    <location>
        <begin position="21"/>
        <end position="43"/>
    </location>
</feature>
<keyword evidence="2" id="KW-0472">Membrane</keyword>
<feature type="transmembrane region" description="Helical" evidence="2">
    <location>
        <begin position="193"/>
        <end position="218"/>
    </location>
</feature>
<dbReference type="InterPro" id="IPR005625">
    <property type="entry name" value="PepSY-ass_TM"/>
</dbReference>
<feature type="compositionally biased region" description="Low complexity" evidence="1">
    <location>
        <begin position="541"/>
        <end position="562"/>
    </location>
</feature>
<keyword evidence="2" id="KW-0812">Transmembrane</keyword>
<dbReference type="PANTHER" id="PTHR34219:SF4">
    <property type="entry name" value="PEPSY DOMAIN-CONTAINING PROTEIN"/>
    <property type="match status" value="1"/>
</dbReference>
<evidence type="ECO:0000256" key="1">
    <source>
        <dbReference type="SAM" id="MobiDB-lite"/>
    </source>
</evidence>
<feature type="transmembrane region" description="Helical" evidence="2">
    <location>
        <begin position="448"/>
        <end position="468"/>
    </location>
</feature>
<protein>
    <submittedName>
        <fullName evidence="3">Putative iron-regulated membrane protein</fullName>
    </submittedName>
</protein>
<accession>A0A7Y9IQW9</accession>
<feature type="transmembrane region" description="Helical" evidence="2">
    <location>
        <begin position="423"/>
        <end position="441"/>
    </location>
</feature>
<evidence type="ECO:0000256" key="2">
    <source>
        <dbReference type="SAM" id="Phobius"/>
    </source>
</evidence>
<reference evidence="3 4" key="1">
    <citation type="submission" date="2020-07" db="EMBL/GenBank/DDBJ databases">
        <title>Genomic Encyclopedia of Type Strains, Phase IV (KMG-V): Genome sequencing to study the core and pangenomes of soil and plant-associated prokaryotes.</title>
        <authorList>
            <person name="Whitman W."/>
        </authorList>
    </citation>
    <scope>NUCLEOTIDE SEQUENCE [LARGE SCALE GENOMIC DNA]</scope>
    <source>
        <strain evidence="3 4">SAS40</strain>
    </source>
</reference>
<dbReference type="PANTHER" id="PTHR34219">
    <property type="entry name" value="IRON-REGULATED INNER MEMBRANE PROTEIN-RELATED"/>
    <property type="match status" value="1"/>
</dbReference>
<evidence type="ECO:0000313" key="4">
    <source>
        <dbReference type="Proteomes" id="UP000542125"/>
    </source>
</evidence>
<dbReference type="Proteomes" id="UP000542125">
    <property type="component" value="Unassembled WGS sequence"/>
</dbReference>
<keyword evidence="2" id="KW-1133">Transmembrane helix</keyword>
<dbReference type="RefSeq" id="WP_257022270.1">
    <property type="nucleotide sequence ID" value="NZ_JACBYR010000001.1"/>
</dbReference>
<name>A0A7Y9IQW9_9BURK</name>
<organism evidence="3 4">
    <name type="scientific">Pigmentiphaga litoralis</name>
    <dbReference type="NCBI Taxonomy" id="516702"/>
    <lineage>
        <taxon>Bacteria</taxon>
        <taxon>Pseudomonadati</taxon>
        <taxon>Pseudomonadota</taxon>
        <taxon>Betaproteobacteria</taxon>
        <taxon>Burkholderiales</taxon>
        <taxon>Alcaligenaceae</taxon>
        <taxon>Pigmentiphaga</taxon>
    </lineage>
</organism>
<keyword evidence="4" id="KW-1185">Reference proteome</keyword>
<feature type="transmembrane region" description="Helical" evidence="2">
    <location>
        <begin position="483"/>
        <end position="504"/>
    </location>
</feature>
<dbReference type="Pfam" id="PF03929">
    <property type="entry name" value="PepSY_TM"/>
    <property type="match status" value="1"/>
</dbReference>
<gene>
    <name evidence="3" type="ORF">FHW18_000578</name>
</gene>
<feature type="transmembrane region" description="Helical" evidence="2">
    <location>
        <begin position="148"/>
        <end position="172"/>
    </location>
</feature>
<comment type="caution">
    <text evidence="3">The sequence shown here is derived from an EMBL/GenBank/DDBJ whole genome shotgun (WGS) entry which is preliminary data.</text>
</comment>
<sequence length="578" mass="63041">MSTYSKAKAPGIRQTMSDLHTWTGLLAGWILYAMFLTGTVSYFKDEISQWMRPAVPAQAQVANPAELAPRLVETMSRLAPTSPQWSIGFPDERSPTANAFWRGGKRFESATFDPVTAQPIEVRDTTGGDFFYRFHFQLHYMPVLWGRWIASICAMFMLVAIVSGVITHKKIFVDFFTFRWGKGQRSWLDAHNALSVFGLPFHLMITYTGLVTLMLMLMPWGGDAAFKDRGARQALQNELSAFVPAGKPSGDKAPIAPVADMIRQAQERWGQHGVGRITINNPGDTVSRVMVVRADNQRVSVSPQYLLFNGTSGQLLDTKDSVGGAAETRGVMYALHLGRFGDLPLRWLYFLVSLAGTAMVGSGLVMWTVKRRAKLPNPDKPYFGFRLVERLNIASVAGLSVAMVAFFYGNRLLSETLADRKDWEIHVFFMVWGATLLYAMVRPAKRGWIELLWLAAALLLALPVLNALTTDRGLWNSLAAGDWVFAGFDLAMIAFAALHAWLAIRTTRHRPKVKPVRKTAAVTDGTAAPALRRPAGVAGGAASAVASPGASSGASGSSLSGGTAVSPRSGMPGVEGAR</sequence>
<evidence type="ECO:0000313" key="3">
    <source>
        <dbReference type="EMBL" id="NYE81307.1"/>
    </source>
</evidence>
<dbReference type="AlphaFoldDB" id="A0A7Y9IQW9"/>
<feature type="transmembrane region" description="Helical" evidence="2">
    <location>
        <begin position="347"/>
        <end position="369"/>
    </location>
</feature>